<dbReference type="AlphaFoldDB" id="A0A0V0QBP1"/>
<keyword evidence="3" id="KW-1185">Reference proteome</keyword>
<evidence type="ECO:0000313" key="3">
    <source>
        <dbReference type="Proteomes" id="UP000054937"/>
    </source>
</evidence>
<gene>
    <name evidence="2" type="ORF">PPERSA_03417</name>
</gene>
<dbReference type="Proteomes" id="UP000054937">
    <property type="component" value="Unassembled WGS sequence"/>
</dbReference>
<reference evidence="2 3" key="1">
    <citation type="journal article" date="2015" name="Sci. Rep.">
        <title>Genome of the facultative scuticociliatosis pathogen Pseudocohnilembus persalinus provides insight into its virulence through horizontal gene transfer.</title>
        <authorList>
            <person name="Xiong J."/>
            <person name="Wang G."/>
            <person name="Cheng J."/>
            <person name="Tian M."/>
            <person name="Pan X."/>
            <person name="Warren A."/>
            <person name="Jiang C."/>
            <person name="Yuan D."/>
            <person name="Miao W."/>
        </authorList>
    </citation>
    <scope>NUCLEOTIDE SEQUENCE [LARGE SCALE GENOMIC DNA]</scope>
    <source>
        <strain evidence="2">36N120E</strain>
    </source>
</reference>
<proteinExistence type="predicted"/>
<dbReference type="Pfam" id="PF14536">
    <property type="entry name" value="DUF4441"/>
    <property type="match status" value="1"/>
</dbReference>
<dbReference type="EMBL" id="LDAU01000205">
    <property type="protein sequence ID" value="KRW99616.1"/>
    <property type="molecule type" value="Genomic_DNA"/>
</dbReference>
<name>A0A0V0QBP1_PSEPJ</name>
<comment type="caution">
    <text evidence="2">The sequence shown here is derived from an EMBL/GenBank/DDBJ whole genome shotgun (WGS) entry which is preliminary data.</text>
</comment>
<feature type="region of interest" description="Disordered" evidence="1">
    <location>
        <begin position="263"/>
        <end position="340"/>
    </location>
</feature>
<protein>
    <submittedName>
        <fullName evidence="2">Uncharacterized protein</fullName>
    </submittedName>
</protein>
<dbReference type="InterPro" id="IPR028008">
    <property type="entry name" value="DUF4441"/>
</dbReference>
<organism evidence="2 3">
    <name type="scientific">Pseudocohnilembus persalinus</name>
    <name type="common">Ciliate</name>
    <dbReference type="NCBI Taxonomy" id="266149"/>
    <lineage>
        <taxon>Eukaryota</taxon>
        <taxon>Sar</taxon>
        <taxon>Alveolata</taxon>
        <taxon>Ciliophora</taxon>
        <taxon>Intramacronucleata</taxon>
        <taxon>Oligohymenophorea</taxon>
        <taxon>Scuticociliatia</taxon>
        <taxon>Philasterida</taxon>
        <taxon>Pseudocohnilembidae</taxon>
        <taxon>Pseudocohnilembus</taxon>
    </lineage>
</organism>
<evidence type="ECO:0000313" key="2">
    <source>
        <dbReference type="EMBL" id="KRW99616.1"/>
    </source>
</evidence>
<feature type="compositionally biased region" description="Low complexity" evidence="1">
    <location>
        <begin position="320"/>
        <end position="340"/>
    </location>
</feature>
<accession>A0A0V0QBP1</accession>
<sequence length="535" mass="62526">MLNFDENQLTTTNPQTLQINQTKITITSEFGQKQVPILRLPRASLGQMMSTYQYQFEIEQFSDKQLQTYLYILKDYTLNLFKTNIAFDKDISSQEIEKIQQMAFDNYTMAPHDNEDITEKMIWSGKNNKSTQIKIHNENAEIKAIEKTREAKFPRSKTMKLNIDIQQTDNGFSLVYLINQMEQETEIGFQLKVQDGKKEDNMEVEPLQLQKQDQQQIQSQFSFPQMNQSHKKERAVEQNFGFQNSSFFINSETRLLREIEKYSQDNGSQQENKPHNLRRRKLTNYSTMGQEEEDDSTCENSSEVDIPNQPKQKKQKSRKSSYQSLSNINNNLNSNNNLITIHNNSNNVQSMPAIQYNCQQQQQQQLPSFSALGSSKPSPMKHFGQFPHMEEDESYSLCSSTQVSHKSSASKKKGDKKNVVKNFTKAFSKFVTNDEYAEEIQSIINGTSTIENFRAQWKEFFYKPKFNNKLIKELILNKKFHDVFDLFLQKHAYDWLMNQSSVEDKESHLDVLKDYIKASSRPDEIENIVILKCRN</sequence>
<evidence type="ECO:0000256" key="1">
    <source>
        <dbReference type="SAM" id="MobiDB-lite"/>
    </source>
</evidence>
<dbReference type="InParanoid" id="A0A0V0QBP1"/>